<proteinExistence type="predicted"/>
<dbReference type="EMBL" id="JARJCM010000001">
    <property type="protein sequence ID" value="KAJ7047474.1"/>
    <property type="molecule type" value="Genomic_DNA"/>
</dbReference>
<organism evidence="1 2">
    <name type="scientific">Mycena alexandri</name>
    <dbReference type="NCBI Taxonomy" id="1745969"/>
    <lineage>
        <taxon>Eukaryota</taxon>
        <taxon>Fungi</taxon>
        <taxon>Dikarya</taxon>
        <taxon>Basidiomycota</taxon>
        <taxon>Agaricomycotina</taxon>
        <taxon>Agaricomycetes</taxon>
        <taxon>Agaricomycetidae</taxon>
        <taxon>Agaricales</taxon>
        <taxon>Marasmiineae</taxon>
        <taxon>Mycenaceae</taxon>
        <taxon>Mycena</taxon>
    </lineage>
</organism>
<dbReference type="Proteomes" id="UP001218188">
    <property type="component" value="Unassembled WGS sequence"/>
</dbReference>
<dbReference type="Gene3D" id="3.80.10.10">
    <property type="entry name" value="Ribonuclease Inhibitor"/>
    <property type="match status" value="1"/>
</dbReference>
<dbReference type="InterPro" id="IPR032675">
    <property type="entry name" value="LRR_dom_sf"/>
</dbReference>
<evidence type="ECO:0000313" key="2">
    <source>
        <dbReference type="Proteomes" id="UP001218188"/>
    </source>
</evidence>
<reference evidence="1" key="1">
    <citation type="submission" date="2023-03" db="EMBL/GenBank/DDBJ databases">
        <title>Massive genome expansion in bonnet fungi (Mycena s.s.) driven by repeated elements and novel gene families across ecological guilds.</title>
        <authorList>
            <consortium name="Lawrence Berkeley National Laboratory"/>
            <person name="Harder C.B."/>
            <person name="Miyauchi S."/>
            <person name="Viragh M."/>
            <person name="Kuo A."/>
            <person name="Thoen E."/>
            <person name="Andreopoulos B."/>
            <person name="Lu D."/>
            <person name="Skrede I."/>
            <person name="Drula E."/>
            <person name="Henrissat B."/>
            <person name="Morin E."/>
            <person name="Kohler A."/>
            <person name="Barry K."/>
            <person name="LaButti K."/>
            <person name="Morin E."/>
            <person name="Salamov A."/>
            <person name="Lipzen A."/>
            <person name="Mereny Z."/>
            <person name="Hegedus B."/>
            <person name="Baldrian P."/>
            <person name="Stursova M."/>
            <person name="Weitz H."/>
            <person name="Taylor A."/>
            <person name="Grigoriev I.V."/>
            <person name="Nagy L.G."/>
            <person name="Martin F."/>
            <person name="Kauserud H."/>
        </authorList>
    </citation>
    <scope>NUCLEOTIDE SEQUENCE</scope>
    <source>
        <strain evidence="1">CBHHK200</strain>
    </source>
</reference>
<dbReference type="AlphaFoldDB" id="A0AAD6TJF5"/>
<evidence type="ECO:0000313" key="1">
    <source>
        <dbReference type="EMBL" id="KAJ7047474.1"/>
    </source>
</evidence>
<gene>
    <name evidence="1" type="ORF">C8F04DRAFT_9306</name>
</gene>
<comment type="caution">
    <text evidence="1">The sequence shown here is derived from an EMBL/GenBank/DDBJ whole genome shotgun (WGS) entry which is preliminary data.</text>
</comment>
<sequence length="554" mass="60644">MGQRHQAFLIARVAAHNATATAARYRCVGAYHHQWCYGRLPLMAARRFLTLVKQKDNAEIIREQLRTIQGKYGIGETEPRMPAVPCPYPTFLLASAFCLDLEAGYASGVSFQNGVLDAEMGSGDGDNNDGITVFDITDPTNPAYCFVSVGGVKGWTPLTAERYVRAYYPVPNEKQKEKEGIKETEEAVLKTIDALSGERLMTLDMLAEAWPHEYSAVPNPTKDVAASDAFIAVPSLADLSLKPAVEHAIKVGETQELEGLVWMPGKADHIKSVLRSQAPFPDSGVSLLAKVLEHEAGSSSNTIDLSGLALSESQILSVLPSTEADKVELLNLSHNPIITVDTLRTVLPLYPKLRRLVLLGTAISDEQIHQLLDEPKLFYSIEELVHPAFLSWQNDVRYPVSFAYVGLHGHGVPSSACLATFTPASVVQSLTDLLLPLTELDEFESYGLLGTSLLPQAAFASGVRGEGPSWQDRRVHCFPAFSNTPFSGKGWLFVGQWEIMSQSGGRYGFVQVDLEPDPPKAKICDLAGFLKEMVSEGRPPRIGECRQETGKDFR</sequence>
<accession>A0AAD6TJF5</accession>
<name>A0AAD6TJF5_9AGAR</name>
<keyword evidence="2" id="KW-1185">Reference proteome</keyword>
<protein>
    <submittedName>
        <fullName evidence="1">Uncharacterized protein</fullName>
    </submittedName>
</protein>